<dbReference type="InterPro" id="IPR036515">
    <property type="entry name" value="Transposase_17_sf"/>
</dbReference>
<sequence length="197" mass="22549">MGELFENKYRIESARLKGWDYGSEGAYFITICTKDRAHFFGECVNGKMKLSTMGAIVQGCWYDIPAHFPHIALGAFVTMPNHIHGILVLDKSLREQNRGDNGDDDDVETLHATSLPPTNAPAFYQAISPDAGSIPTVIRSFKSACTKHIRETFPQQNFGWQERFWDNIIRNEASWDRIRNYIVTNPANWNKDKFFDQ</sequence>
<evidence type="ECO:0000313" key="3">
    <source>
        <dbReference type="Proteomes" id="UP000541352"/>
    </source>
</evidence>
<dbReference type="PANTHER" id="PTHR36966:SF1">
    <property type="entry name" value="REP-ASSOCIATED TYROSINE TRANSPOSASE"/>
    <property type="match status" value="1"/>
</dbReference>
<feature type="domain" description="Transposase IS200-like" evidence="1">
    <location>
        <begin position="23"/>
        <end position="185"/>
    </location>
</feature>
<gene>
    <name evidence="2" type="ORF">FHS57_001838</name>
</gene>
<dbReference type="SUPFAM" id="SSF143422">
    <property type="entry name" value="Transposase IS200-like"/>
    <property type="match status" value="1"/>
</dbReference>
<dbReference type="GO" id="GO:0043565">
    <property type="term" value="F:sequence-specific DNA binding"/>
    <property type="evidence" value="ECO:0007669"/>
    <property type="project" value="TreeGrafter"/>
</dbReference>
<evidence type="ECO:0000313" key="2">
    <source>
        <dbReference type="EMBL" id="MBB3837841.1"/>
    </source>
</evidence>
<keyword evidence="3" id="KW-1185">Reference proteome</keyword>
<dbReference type="InterPro" id="IPR052715">
    <property type="entry name" value="RAYT_transposase"/>
</dbReference>
<dbReference type="Proteomes" id="UP000541352">
    <property type="component" value="Unassembled WGS sequence"/>
</dbReference>
<name>A0A7W6EPY9_9BACT</name>
<dbReference type="InterPro" id="IPR002686">
    <property type="entry name" value="Transposase_17"/>
</dbReference>
<accession>A0A7W6EPY9</accession>
<dbReference type="SMART" id="SM01321">
    <property type="entry name" value="Y1_Tnp"/>
    <property type="match status" value="1"/>
</dbReference>
<dbReference type="EMBL" id="JACIBY010000003">
    <property type="protein sequence ID" value="MBB3837841.1"/>
    <property type="molecule type" value="Genomic_DNA"/>
</dbReference>
<comment type="caution">
    <text evidence="2">The sequence shown here is derived from an EMBL/GenBank/DDBJ whole genome shotgun (WGS) entry which is preliminary data.</text>
</comment>
<dbReference type="PANTHER" id="PTHR36966">
    <property type="entry name" value="REP-ASSOCIATED TYROSINE TRANSPOSASE"/>
    <property type="match status" value="1"/>
</dbReference>
<dbReference type="GO" id="GO:0004803">
    <property type="term" value="F:transposase activity"/>
    <property type="evidence" value="ECO:0007669"/>
    <property type="project" value="InterPro"/>
</dbReference>
<dbReference type="GO" id="GO:0006313">
    <property type="term" value="P:DNA transposition"/>
    <property type="evidence" value="ECO:0007669"/>
    <property type="project" value="InterPro"/>
</dbReference>
<reference evidence="2 3" key="1">
    <citation type="submission" date="2020-08" db="EMBL/GenBank/DDBJ databases">
        <title>Genomic Encyclopedia of Type Strains, Phase IV (KMG-IV): sequencing the most valuable type-strain genomes for metagenomic binning, comparative biology and taxonomic classification.</title>
        <authorList>
            <person name="Goeker M."/>
        </authorList>
    </citation>
    <scope>NUCLEOTIDE SEQUENCE [LARGE SCALE GENOMIC DNA]</scope>
    <source>
        <strain evidence="2 3">DSM 17976</strain>
    </source>
</reference>
<dbReference type="AlphaFoldDB" id="A0A7W6EPY9"/>
<dbReference type="Gene3D" id="3.30.70.1290">
    <property type="entry name" value="Transposase IS200-like"/>
    <property type="match status" value="1"/>
</dbReference>
<dbReference type="RefSeq" id="WP_183972715.1">
    <property type="nucleotide sequence ID" value="NZ_JACIBY010000003.1"/>
</dbReference>
<protein>
    <submittedName>
        <fullName evidence="2">REP element-mobilizing transposase RayT</fullName>
    </submittedName>
</protein>
<organism evidence="2 3">
    <name type="scientific">Runella defluvii</name>
    <dbReference type="NCBI Taxonomy" id="370973"/>
    <lineage>
        <taxon>Bacteria</taxon>
        <taxon>Pseudomonadati</taxon>
        <taxon>Bacteroidota</taxon>
        <taxon>Cytophagia</taxon>
        <taxon>Cytophagales</taxon>
        <taxon>Spirosomataceae</taxon>
        <taxon>Runella</taxon>
    </lineage>
</organism>
<evidence type="ECO:0000259" key="1">
    <source>
        <dbReference type="SMART" id="SM01321"/>
    </source>
</evidence>
<proteinExistence type="predicted"/>